<feature type="domain" description="GGDEF" evidence="6">
    <location>
        <begin position="434"/>
        <end position="565"/>
    </location>
</feature>
<evidence type="ECO:0000256" key="4">
    <source>
        <dbReference type="ARBA" id="ARBA00023134"/>
    </source>
</evidence>
<evidence type="ECO:0000313" key="8">
    <source>
        <dbReference type="Proteomes" id="UP000288843"/>
    </source>
</evidence>
<dbReference type="GO" id="GO:0052621">
    <property type="term" value="F:diguanylate cyclase activity"/>
    <property type="evidence" value="ECO:0007669"/>
    <property type="project" value="UniProtKB-EC"/>
</dbReference>
<accession>A0A2X2E0L0</accession>
<comment type="pathway">
    <text evidence="2">Purine metabolism; 3',5'-cyclic di-GMP biosynthesis.</text>
</comment>
<proteinExistence type="predicted"/>
<evidence type="ECO:0000256" key="3">
    <source>
        <dbReference type="ARBA" id="ARBA00012528"/>
    </source>
</evidence>
<evidence type="ECO:0000313" key="7">
    <source>
        <dbReference type="EMBL" id="RWT23990.1"/>
    </source>
</evidence>
<name>A0A2X2E0L0_RAOPL</name>
<keyword evidence="4" id="KW-0342">GTP-binding</keyword>
<dbReference type="EMBL" id="QKOX01000006">
    <property type="protein sequence ID" value="RWT23990.1"/>
    <property type="molecule type" value="Genomic_DNA"/>
</dbReference>
<comment type="caution">
    <text evidence="7">The sequence shown here is derived from an EMBL/GenBank/DDBJ whole genome shotgun (WGS) entry which is preliminary data.</text>
</comment>
<dbReference type="Gene3D" id="3.30.70.270">
    <property type="match status" value="1"/>
</dbReference>
<dbReference type="InterPro" id="IPR050469">
    <property type="entry name" value="Diguanylate_Cyclase"/>
</dbReference>
<dbReference type="EC" id="2.7.7.65" evidence="3"/>
<evidence type="ECO:0000256" key="5">
    <source>
        <dbReference type="ARBA" id="ARBA00034247"/>
    </source>
</evidence>
<dbReference type="AlphaFoldDB" id="A0A2X2E0L0"/>
<dbReference type="SMART" id="SM00267">
    <property type="entry name" value="GGDEF"/>
    <property type="match status" value="1"/>
</dbReference>
<dbReference type="InterPro" id="IPR029787">
    <property type="entry name" value="Nucleotide_cyclase"/>
</dbReference>
<dbReference type="InterPro" id="IPR043128">
    <property type="entry name" value="Rev_trsase/Diguanyl_cyclase"/>
</dbReference>
<sequence length="565" mass="63702">MKTKKRSSASSNILRYIWGSALATIFLTTILSFWLLSGSWETWKSAYNNVIQFDIFYRVLQVSNDLAGERAFVNELILSSPEDKESRWQVLVAHRDITDRDMQKIPKNLLSPALMSEMMQQLDHSRRVANGFRTEVLSDPKLADQAIHDMVVATDFYHKALFKRTNEFLLLQPSALGPILRALALGELRDAAGRLGPQVLIPLATHTPIPQANREGLIRGIERINTAWWLLQTQGDEVAWLPHFQRTLENTRRDFEHQGIALINRLSAESDSGKPYSVSAEQFAVAYHASLGSFDNLLNTYMTGVKEHYTAVEHRALKNFLLRLVVLGLVYALTIALIFYIRSRVLRPIVRLNELAAALIAGKQLHVQIDDDTAEEVQGLFSSLGTLGKKLREDARISRQYQRQSEEDPLTHLFNRRAFSTRADALLSQSSEALPAWLVMLDVDRFKSINDNWGHPMGDEVLVALAKTLNRLSRPEDVVGRLGGEEFAVLFLAASSDEVASYTARIQQEIRKLTFHTTGDITFKITASFGVSKGWQCPLPELMSRADSELYHAKNSGRDRICGLS</sequence>
<dbReference type="Gene3D" id="6.10.340.10">
    <property type="match status" value="1"/>
</dbReference>
<dbReference type="FunFam" id="3.30.70.270:FF:000001">
    <property type="entry name" value="Diguanylate cyclase domain protein"/>
    <property type="match status" value="1"/>
</dbReference>
<dbReference type="SUPFAM" id="SSF55073">
    <property type="entry name" value="Nucleotide cyclase"/>
    <property type="match status" value="1"/>
</dbReference>
<dbReference type="PROSITE" id="PS50887">
    <property type="entry name" value="GGDEF"/>
    <property type="match status" value="1"/>
</dbReference>
<dbReference type="NCBIfam" id="TIGR00254">
    <property type="entry name" value="GGDEF"/>
    <property type="match status" value="1"/>
</dbReference>
<dbReference type="PANTHER" id="PTHR45138">
    <property type="entry name" value="REGULATORY COMPONENTS OF SENSORY TRANSDUCTION SYSTEM"/>
    <property type="match status" value="1"/>
</dbReference>
<dbReference type="InterPro" id="IPR000160">
    <property type="entry name" value="GGDEF_dom"/>
</dbReference>
<gene>
    <name evidence="7" type="ORF">DN603_07035</name>
</gene>
<evidence type="ECO:0000256" key="2">
    <source>
        <dbReference type="ARBA" id="ARBA00004665"/>
    </source>
</evidence>
<reference evidence="7 8" key="1">
    <citation type="submission" date="2018-06" db="EMBL/GenBank/DDBJ databases">
        <title>Carbapenemase-producing Enterobacteriaceae present in wastewater treatment plant effluent and nearby surface waters in the US.</title>
        <authorList>
            <person name="Mathys D.A."/>
            <person name="Mollenkopf D.F."/>
            <person name="Feicht S.M."/>
            <person name="Adams R.J."/>
            <person name="Albers A.L."/>
            <person name="Stuever D.M."/>
            <person name="Daniels J.B."/>
            <person name="Wittum T.E."/>
        </authorList>
    </citation>
    <scope>NUCLEOTIDE SEQUENCE [LARGE SCALE GENOMIC DNA]</scope>
    <source>
        <strain evidence="7 8">GEO_47_Down_B</strain>
    </source>
</reference>
<comment type="cofactor">
    <cofactor evidence="1">
        <name>Mg(2+)</name>
        <dbReference type="ChEBI" id="CHEBI:18420"/>
    </cofactor>
</comment>
<comment type="catalytic activity">
    <reaction evidence="5">
        <text>2 GTP = 3',3'-c-di-GMP + 2 diphosphate</text>
        <dbReference type="Rhea" id="RHEA:24898"/>
        <dbReference type="ChEBI" id="CHEBI:33019"/>
        <dbReference type="ChEBI" id="CHEBI:37565"/>
        <dbReference type="ChEBI" id="CHEBI:58805"/>
        <dbReference type="EC" id="2.7.7.65"/>
    </reaction>
</comment>
<dbReference type="RefSeq" id="WP_112150062.1">
    <property type="nucleotide sequence ID" value="NZ_CP162949.1"/>
</dbReference>
<dbReference type="GO" id="GO:0005525">
    <property type="term" value="F:GTP binding"/>
    <property type="evidence" value="ECO:0007669"/>
    <property type="project" value="UniProtKB-KW"/>
</dbReference>
<protein>
    <recommendedName>
        <fullName evidence="3">diguanylate cyclase</fullName>
        <ecNumber evidence="3">2.7.7.65</ecNumber>
    </recommendedName>
</protein>
<dbReference type="Pfam" id="PF00990">
    <property type="entry name" value="GGDEF"/>
    <property type="match status" value="1"/>
</dbReference>
<dbReference type="Proteomes" id="UP000288843">
    <property type="component" value="Unassembled WGS sequence"/>
</dbReference>
<evidence type="ECO:0000259" key="6">
    <source>
        <dbReference type="PROSITE" id="PS50887"/>
    </source>
</evidence>
<organism evidence="7 8">
    <name type="scientific">Raoultella planticola</name>
    <name type="common">Klebsiella planticola</name>
    <dbReference type="NCBI Taxonomy" id="575"/>
    <lineage>
        <taxon>Bacteria</taxon>
        <taxon>Pseudomonadati</taxon>
        <taxon>Pseudomonadota</taxon>
        <taxon>Gammaproteobacteria</taxon>
        <taxon>Enterobacterales</taxon>
        <taxon>Enterobacteriaceae</taxon>
        <taxon>Klebsiella/Raoultella group</taxon>
        <taxon>Raoultella</taxon>
    </lineage>
</organism>
<dbReference type="PANTHER" id="PTHR45138:SF9">
    <property type="entry name" value="DIGUANYLATE CYCLASE DGCM-RELATED"/>
    <property type="match status" value="1"/>
</dbReference>
<keyword evidence="4" id="KW-0547">Nucleotide-binding</keyword>
<dbReference type="CDD" id="cd01949">
    <property type="entry name" value="GGDEF"/>
    <property type="match status" value="1"/>
</dbReference>
<evidence type="ECO:0000256" key="1">
    <source>
        <dbReference type="ARBA" id="ARBA00001946"/>
    </source>
</evidence>